<dbReference type="SUPFAM" id="SSF50156">
    <property type="entry name" value="PDZ domain-like"/>
    <property type="match status" value="1"/>
</dbReference>
<dbReference type="PROSITE" id="PS50106">
    <property type="entry name" value="PDZ"/>
    <property type="match status" value="1"/>
</dbReference>
<dbReference type="EMBL" id="HBFQ01003748">
    <property type="protein sequence ID" value="CAD8828257.1"/>
    <property type="molecule type" value="Transcribed_RNA"/>
</dbReference>
<protein>
    <recommendedName>
        <fullName evidence="2">PDZ domain-containing protein</fullName>
    </recommendedName>
</protein>
<organism evidence="3">
    <name type="scientific">Noctiluca scintillans</name>
    <name type="common">Sea sparkle</name>
    <name type="synonym">Red tide dinoflagellate</name>
    <dbReference type="NCBI Taxonomy" id="2966"/>
    <lineage>
        <taxon>Eukaryota</taxon>
        <taxon>Sar</taxon>
        <taxon>Alveolata</taxon>
        <taxon>Dinophyceae</taxon>
        <taxon>Noctilucales</taxon>
        <taxon>Noctilucaceae</taxon>
        <taxon>Noctiluca</taxon>
    </lineage>
</organism>
<proteinExistence type="predicted"/>
<feature type="region of interest" description="Disordered" evidence="1">
    <location>
        <begin position="125"/>
        <end position="148"/>
    </location>
</feature>
<evidence type="ECO:0000256" key="1">
    <source>
        <dbReference type="SAM" id="MobiDB-lite"/>
    </source>
</evidence>
<feature type="domain" description="PDZ" evidence="2">
    <location>
        <begin position="40"/>
        <end position="100"/>
    </location>
</feature>
<dbReference type="InterPro" id="IPR036034">
    <property type="entry name" value="PDZ_sf"/>
</dbReference>
<dbReference type="Gene3D" id="2.30.42.10">
    <property type="match status" value="1"/>
</dbReference>
<dbReference type="InterPro" id="IPR001478">
    <property type="entry name" value="PDZ"/>
</dbReference>
<evidence type="ECO:0000259" key="2">
    <source>
        <dbReference type="PROSITE" id="PS50106"/>
    </source>
</evidence>
<evidence type="ECO:0000313" key="3">
    <source>
        <dbReference type="EMBL" id="CAD8828257.1"/>
    </source>
</evidence>
<dbReference type="AlphaFoldDB" id="A0A7S1EWQ1"/>
<sequence length="148" mass="16156">MAFSQCLCCEKDAVDDGEIVAAVPSTPAGTSASPRRNKFRVELDRRGGTRLGISVVEAGRLLQIIRVVEGNTAASNWNAEHPDALIQEGDFLISVDGKTVHDEIKAGCQQWRVLDVEVKRESVEERKRRELRSANLASEGEVHDTAGS</sequence>
<accession>A0A7S1EWQ1</accession>
<gene>
    <name evidence="3" type="ORF">NSCI0253_LOCUS2603</name>
</gene>
<reference evidence="3" key="1">
    <citation type="submission" date="2021-01" db="EMBL/GenBank/DDBJ databases">
        <authorList>
            <person name="Corre E."/>
            <person name="Pelletier E."/>
            <person name="Niang G."/>
            <person name="Scheremetjew M."/>
            <person name="Finn R."/>
            <person name="Kale V."/>
            <person name="Holt S."/>
            <person name="Cochrane G."/>
            <person name="Meng A."/>
            <person name="Brown T."/>
            <person name="Cohen L."/>
        </authorList>
    </citation>
    <scope>NUCLEOTIDE SEQUENCE</scope>
</reference>
<name>A0A7S1EWQ1_NOCSC</name>